<evidence type="ECO:0000256" key="5">
    <source>
        <dbReference type="ARBA" id="ARBA00023163"/>
    </source>
</evidence>
<dbReference type="EMBL" id="BLLK01000047">
    <property type="protein sequence ID" value="GFH53919.1"/>
    <property type="molecule type" value="Genomic_DNA"/>
</dbReference>
<feature type="region of interest" description="Disordered" evidence="7">
    <location>
        <begin position="82"/>
        <end position="112"/>
    </location>
</feature>
<evidence type="ECO:0000256" key="6">
    <source>
        <dbReference type="ARBA" id="ARBA00023242"/>
    </source>
</evidence>
<dbReference type="SUPFAM" id="SSF47819">
    <property type="entry name" value="HRDC-like"/>
    <property type="match status" value="1"/>
</dbReference>
<name>A0AAD3CXV5_9STRA</name>
<dbReference type="AlphaFoldDB" id="A0AAD3CXV5"/>
<keyword evidence="4" id="KW-0240">DNA-directed RNA polymerase</keyword>
<evidence type="ECO:0000313" key="9">
    <source>
        <dbReference type="Proteomes" id="UP001054902"/>
    </source>
</evidence>
<evidence type="ECO:0000256" key="7">
    <source>
        <dbReference type="SAM" id="MobiDB-lite"/>
    </source>
</evidence>
<dbReference type="GO" id="GO:0006384">
    <property type="term" value="P:transcription initiation at RNA polymerase III promoter"/>
    <property type="evidence" value="ECO:0007669"/>
    <property type="project" value="InterPro"/>
</dbReference>
<evidence type="ECO:0000256" key="1">
    <source>
        <dbReference type="ARBA" id="ARBA00004123"/>
    </source>
</evidence>
<dbReference type="Gene3D" id="1.20.1250.40">
    <property type="match status" value="1"/>
</dbReference>
<dbReference type="InterPro" id="IPR038324">
    <property type="entry name" value="Rpb4/RPC9_sf"/>
</dbReference>
<dbReference type="PANTHER" id="PTHR15561:SF0">
    <property type="entry name" value="DNA-DIRECTED RNA POLYMERASE III SUBUNIT RPC9"/>
    <property type="match status" value="1"/>
</dbReference>
<gene>
    <name evidence="8" type="ORF">CTEN210_10395</name>
</gene>
<keyword evidence="5" id="KW-0804">Transcription</keyword>
<keyword evidence="9" id="KW-1185">Reference proteome</keyword>
<comment type="similarity">
    <text evidence="2">Belongs to the eukaryotic RPC9 RNA polymerase subunit family.</text>
</comment>
<sequence length="180" mass="20781">MEILKSGDVPALVTNVELLNILSKRIEKRNAQQDEGTGKKKSSRKLRHRDFIEEKVLDYLQYTPAANVEFEKMPELISRLNGENPVQSIEQDKEPIQNEAHDSSQANSQEEKGYNLTDAETLQLLNHMPTEEVEIHLMIEDLMERMDENRQRQLLQLISEYAGEPVQGEFEEEEGEEETA</sequence>
<evidence type="ECO:0000256" key="2">
    <source>
        <dbReference type="ARBA" id="ARBA00006898"/>
    </source>
</evidence>
<evidence type="ECO:0000313" key="8">
    <source>
        <dbReference type="EMBL" id="GFH53919.1"/>
    </source>
</evidence>
<dbReference type="Pfam" id="PF03874">
    <property type="entry name" value="RNA_pol_Rpb4"/>
    <property type="match status" value="1"/>
</dbReference>
<evidence type="ECO:0000256" key="3">
    <source>
        <dbReference type="ARBA" id="ARBA00016672"/>
    </source>
</evidence>
<accession>A0AAD3CXV5</accession>
<comment type="subcellular location">
    <subcellularLocation>
        <location evidence="1">Nucleus</location>
    </subcellularLocation>
</comment>
<dbReference type="InterPro" id="IPR010997">
    <property type="entry name" value="HRDC-like_sf"/>
</dbReference>
<comment type="caution">
    <text evidence="8">The sequence shown here is derived from an EMBL/GenBank/DDBJ whole genome shotgun (WGS) entry which is preliminary data.</text>
</comment>
<evidence type="ECO:0000256" key="4">
    <source>
        <dbReference type="ARBA" id="ARBA00022478"/>
    </source>
</evidence>
<dbReference type="InterPro" id="IPR038846">
    <property type="entry name" value="RPC9"/>
</dbReference>
<feature type="compositionally biased region" description="Basic and acidic residues" evidence="7">
    <location>
        <begin position="90"/>
        <end position="102"/>
    </location>
</feature>
<dbReference type="Proteomes" id="UP001054902">
    <property type="component" value="Unassembled WGS sequence"/>
</dbReference>
<dbReference type="GO" id="GO:0005666">
    <property type="term" value="C:RNA polymerase III complex"/>
    <property type="evidence" value="ECO:0007669"/>
    <property type="project" value="InterPro"/>
</dbReference>
<protein>
    <recommendedName>
        <fullName evidence="3">DNA-directed RNA polymerase III subunit RPC9</fullName>
    </recommendedName>
</protein>
<dbReference type="PANTHER" id="PTHR15561">
    <property type="entry name" value="CALCITONIN GENE-RELATED PEPTIDE-RECEPTOR COMPONENT PROTEIN"/>
    <property type="match status" value="1"/>
</dbReference>
<organism evidence="8 9">
    <name type="scientific">Chaetoceros tenuissimus</name>
    <dbReference type="NCBI Taxonomy" id="426638"/>
    <lineage>
        <taxon>Eukaryota</taxon>
        <taxon>Sar</taxon>
        <taxon>Stramenopiles</taxon>
        <taxon>Ochrophyta</taxon>
        <taxon>Bacillariophyta</taxon>
        <taxon>Coscinodiscophyceae</taxon>
        <taxon>Chaetocerotophycidae</taxon>
        <taxon>Chaetocerotales</taxon>
        <taxon>Chaetocerotaceae</taxon>
        <taxon>Chaetoceros</taxon>
    </lineage>
</organism>
<keyword evidence="6" id="KW-0539">Nucleus</keyword>
<proteinExistence type="inferred from homology"/>
<reference evidence="8 9" key="1">
    <citation type="journal article" date="2021" name="Sci. Rep.">
        <title>The genome of the diatom Chaetoceros tenuissimus carries an ancient integrated fragment of an extant virus.</title>
        <authorList>
            <person name="Hongo Y."/>
            <person name="Kimura K."/>
            <person name="Takaki Y."/>
            <person name="Yoshida Y."/>
            <person name="Baba S."/>
            <person name="Kobayashi G."/>
            <person name="Nagasaki K."/>
            <person name="Hano T."/>
            <person name="Tomaru Y."/>
        </authorList>
    </citation>
    <scope>NUCLEOTIDE SEQUENCE [LARGE SCALE GENOMIC DNA]</scope>
    <source>
        <strain evidence="8 9">NIES-3715</strain>
    </source>
</reference>
<dbReference type="GO" id="GO:0000166">
    <property type="term" value="F:nucleotide binding"/>
    <property type="evidence" value="ECO:0007669"/>
    <property type="project" value="InterPro"/>
</dbReference>
<dbReference type="InterPro" id="IPR005574">
    <property type="entry name" value="Rpb4/RPC9"/>
</dbReference>